<comment type="caution">
    <text evidence="1">The sequence shown here is derived from an EMBL/GenBank/DDBJ whole genome shotgun (WGS) entry which is preliminary data.</text>
</comment>
<reference evidence="1" key="1">
    <citation type="journal article" date="2022" name="bioRxiv">
        <title>Sequencing and chromosome-scale assembly of the giantPleurodeles waltlgenome.</title>
        <authorList>
            <person name="Brown T."/>
            <person name="Elewa A."/>
            <person name="Iarovenko S."/>
            <person name="Subramanian E."/>
            <person name="Araus A.J."/>
            <person name="Petzold A."/>
            <person name="Susuki M."/>
            <person name="Suzuki K.-i.T."/>
            <person name="Hayashi T."/>
            <person name="Toyoda A."/>
            <person name="Oliveira C."/>
            <person name="Osipova E."/>
            <person name="Leigh N.D."/>
            <person name="Simon A."/>
            <person name="Yun M.H."/>
        </authorList>
    </citation>
    <scope>NUCLEOTIDE SEQUENCE</scope>
    <source>
        <strain evidence="1">20211129_DDA</strain>
        <tissue evidence="1">Liver</tissue>
    </source>
</reference>
<sequence>MIHPKALEDCAIAQSAVCATSAALLLRGPGAQAEGRTILAAPKLVTRCISAMREKGGPSAGPSERYADVSPDPLEMQHVAKALAPTLNDEKFDKSWTPLRQLDKTCVTE</sequence>
<dbReference type="Proteomes" id="UP001066276">
    <property type="component" value="Chromosome 1_2"/>
</dbReference>
<protein>
    <submittedName>
        <fullName evidence="1">Uncharacterized protein</fullName>
    </submittedName>
</protein>
<organism evidence="1 2">
    <name type="scientific">Pleurodeles waltl</name>
    <name type="common">Iberian ribbed newt</name>
    <dbReference type="NCBI Taxonomy" id="8319"/>
    <lineage>
        <taxon>Eukaryota</taxon>
        <taxon>Metazoa</taxon>
        <taxon>Chordata</taxon>
        <taxon>Craniata</taxon>
        <taxon>Vertebrata</taxon>
        <taxon>Euteleostomi</taxon>
        <taxon>Amphibia</taxon>
        <taxon>Batrachia</taxon>
        <taxon>Caudata</taxon>
        <taxon>Salamandroidea</taxon>
        <taxon>Salamandridae</taxon>
        <taxon>Pleurodelinae</taxon>
        <taxon>Pleurodeles</taxon>
    </lineage>
</organism>
<proteinExistence type="predicted"/>
<evidence type="ECO:0000313" key="1">
    <source>
        <dbReference type="EMBL" id="KAJ1208551.1"/>
    </source>
</evidence>
<name>A0AAV7W6E7_PLEWA</name>
<evidence type="ECO:0000313" key="2">
    <source>
        <dbReference type="Proteomes" id="UP001066276"/>
    </source>
</evidence>
<dbReference type="AlphaFoldDB" id="A0AAV7W6E7"/>
<dbReference type="EMBL" id="JANPWB010000002">
    <property type="protein sequence ID" value="KAJ1208551.1"/>
    <property type="molecule type" value="Genomic_DNA"/>
</dbReference>
<accession>A0AAV7W6E7</accession>
<gene>
    <name evidence="1" type="ORF">NDU88_003935</name>
</gene>
<keyword evidence="2" id="KW-1185">Reference proteome</keyword>